<feature type="domain" description="NADP-dependent oxidoreductase" evidence="3">
    <location>
        <begin position="15"/>
        <end position="309"/>
    </location>
</feature>
<name>A0AAE9IBX0_PAEPO</name>
<feature type="region of interest" description="Disordered" evidence="2">
    <location>
        <begin position="315"/>
        <end position="337"/>
    </location>
</feature>
<evidence type="ECO:0000259" key="3">
    <source>
        <dbReference type="Pfam" id="PF00248"/>
    </source>
</evidence>
<dbReference type="Gene3D" id="3.20.20.100">
    <property type="entry name" value="NADP-dependent oxidoreductase domain"/>
    <property type="match status" value="1"/>
</dbReference>
<dbReference type="InterPro" id="IPR023210">
    <property type="entry name" value="NADP_OxRdtase_dom"/>
</dbReference>
<dbReference type="RefSeq" id="WP_250261317.1">
    <property type="nucleotide sequence ID" value="NZ_CP097770.1"/>
</dbReference>
<sequence length="337" mass="37664">MEYIQIGSSGLSSSRIGLGTWAIGGIGWGGTDENKSIKTIQRAIDTGINLFDTAPIYGFGVAEEIVGKAVKQTGKRDNLLIATKAGMEWTEEGLAWTNASKRRIITELEDSLRRLQMDYIDIYQLHYPDRDTPIEEVADTFAQLHKEGKIRAIGVSNFTTEQIDQWRRIAPLHSSQTLLNVLQKEWIPSFQYCRENNLGSLTWGTLAQGLLTGKFNETSTFAEDDLRSVYPPFTGEYFTQHLTAVEQLKTMARELGKNVAQLSVRWVLDQPGVSVALWGARSEHQLDDIAGVLDWSLSIEDIERVNQIVKNAVPEPLVDSTPPPPTKKELQELGYLA</sequence>
<dbReference type="PANTHER" id="PTHR43364:SF4">
    <property type="entry name" value="NAD(P)-LINKED OXIDOREDUCTASE SUPERFAMILY PROTEIN"/>
    <property type="match status" value="1"/>
</dbReference>
<dbReference type="SUPFAM" id="SSF51430">
    <property type="entry name" value="NAD(P)-linked oxidoreductase"/>
    <property type="match status" value="1"/>
</dbReference>
<dbReference type="GO" id="GO:0016491">
    <property type="term" value="F:oxidoreductase activity"/>
    <property type="evidence" value="ECO:0007669"/>
    <property type="project" value="UniProtKB-KW"/>
</dbReference>
<dbReference type="EMBL" id="CP097770">
    <property type="protein sequence ID" value="URJ51887.1"/>
    <property type="molecule type" value="Genomic_DNA"/>
</dbReference>
<dbReference type="Pfam" id="PF00248">
    <property type="entry name" value="Aldo_ket_red"/>
    <property type="match status" value="1"/>
</dbReference>
<evidence type="ECO:0000256" key="2">
    <source>
        <dbReference type="SAM" id="MobiDB-lite"/>
    </source>
</evidence>
<organism evidence="4 5">
    <name type="scientific">Paenibacillus polymyxa</name>
    <name type="common">Bacillus polymyxa</name>
    <dbReference type="NCBI Taxonomy" id="1406"/>
    <lineage>
        <taxon>Bacteria</taxon>
        <taxon>Bacillati</taxon>
        <taxon>Bacillota</taxon>
        <taxon>Bacilli</taxon>
        <taxon>Bacillales</taxon>
        <taxon>Paenibacillaceae</taxon>
        <taxon>Paenibacillus</taxon>
    </lineage>
</organism>
<keyword evidence="1" id="KW-0560">Oxidoreductase</keyword>
<dbReference type="Proteomes" id="UP001055784">
    <property type="component" value="Chromosome"/>
</dbReference>
<dbReference type="PANTHER" id="PTHR43364">
    <property type="entry name" value="NADH-SPECIFIC METHYLGLYOXAL REDUCTASE-RELATED"/>
    <property type="match status" value="1"/>
</dbReference>
<gene>
    <name evidence="4" type="ORF">MF626_001339</name>
</gene>
<evidence type="ECO:0000313" key="5">
    <source>
        <dbReference type="Proteomes" id="UP001055784"/>
    </source>
</evidence>
<protein>
    <submittedName>
        <fullName evidence="4">Aldo/keto reductase</fullName>
    </submittedName>
</protein>
<reference evidence="4" key="1">
    <citation type="submission" date="2022-11" db="EMBL/GenBank/DDBJ databases">
        <authorList>
            <person name="Vasilchenko N.G."/>
            <person name="Prazdnova E.V."/>
            <person name="Gorovtsov A.V."/>
            <person name="Chistyakov V.A."/>
            <person name="Pak M.L."/>
        </authorList>
    </citation>
    <scope>NUCLEOTIDE SEQUENCE</scope>
    <source>
        <strain evidence="4">R 4.5</strain>
    </source>
</reference>
<accession>A0AAE9IBX0</accession>
<dbReference type="InterPro" id="IPR036812">
    <property type="entry name" value="NAD(P)_OxRdtase_dom_sf"/>
</dbReference>
<dbReference type="InterPro" id="IPR018170">
    <property type="entry name" value="Aldo/ket_reductase_CS"/>
</dbReference>
<dbReference type="GO" id="GO:0005829">
    <property type="term" value="C:cytosol"/>
    <property type="evidence" value="ECO:0007669"/>
    <property type="project" value="UniProtKB-ARBA"/>
</dbReference>
<dbReference type="PROSITE" id="PS00062">
    <property type="entry name" value="ALDOKETO_REDUCTASE_2"/>
    <property type="match status" value="1"/>
</dbReference>
<dbReference type="InterPro" id="IPR050523">
    <property type="entry name" value="AKR_Detox_Biosynth"/>
</dbReference>
<dbReference type="AlphaFoldDB" id="A0AAE9IBX0"/>
<dbReference type="FunFam" id="3.20.20.100:FF:000004">
    <property type="entry name" value="Oxidoreductase, aldo/keto reductase"/>
    <property type="match status" value="1"/>
</dbReference>
<evidence type="ECO:0000256" key="1">
    <source>
        <dbReference type="ARBA" id="ARBA00023002"/>
    </source>
</evidence>
<evidence type="ECO:0000313" key="4">
    <source>
        <dbReference type="EMBL" id="URJ51887.1"/>
    </source>
</evidence>
<proteinExistence type="predicted"/>